<dbReference type="HAMAP" id="MF_01328_B">
    <property type="entry name" value="Ribosomal_uL4_B"/>
    <property type="match status" value="1"/>
</dbReference>
<keyword evidence="5" id="KW-0699">rRNA-binding</keyword>
<evidence type="ECO:0000256" key="3">
    <source>
        <dbReference type="ARBA" id="ARBA00023274"/>
    </source>
</evidence>
<dbReference type="GO" id="GO:0006412">
    <property type="term" value="P:translation"/>
    <property type="evidence" value="ECO:0007669"/>
    <property type="project" value="UniProtKB-UniRule"/>
</dbReference>
<dbReference type="Proteomes" id="UP000264006">
    <property type="component" value="Chromosome"/>
</dbReference>
<dbReference type="Pfam" id="PF00573">
    <property type="entry name" value="Ribosomal_L4"/>
    <property type="match status" value="1"/>
</dbReference>
<dbReference type="NCBIfam" id="TIGR03953">
    <property type="entry name" value="rplD_bact"/>
    <property type="match status" value="1"/>
</dbReference>
<evidence type="ECO:0000256" key="5">
    <source>
        <dbReference type="HAMAP-Rule" id="MF_01328"/>
    </source>
</evidence>
<evidence type="ECO:0000256" key="1">
    <source>
        <dbReference type="ARBA" id="ARBA00010528"/>
    </source>
</evidence>
<dbReference type="AlphaFoldDB" id="A0A346Y3V2"/>
<sequence length="216" mass="23175">MANVDLYTSAGTASGSVELDDELFGIEPNVGVMHQVVVAQQAAARSGTSKVKTRAEVRGGGRKPWRQKGTGRARQGSIRAPHWSGGGVAHGPSGEQNFTKRVNKKLKRLALRSALSDRAASGDIRVIEGFDMDAPKTKAARALLETLETGDRRVLLVLAGFDANVVKSFRNLPRVHTLTVDQLNTYDVLVSDVVVFEQGALELIGSGTRTDLKENA</sequence>
<dbReference type="SUPFAM" id="SSF52166">
    <property type="entry name" value="Ribosomal protein L4"/>
    <property type="match status" value="1"/>
</dbReference>
<dbReference type="GO" id="GO:1990904">
    <property type="term" value="C:ribonucleoprotein complex"/>
    <property type="evidence" value="ECO:0007669"/>
    <property type="project" value="UniProtKB-KW"/>
</dbReference>
<evidence type="ECO:0000256" key="6">
    <source>
        <dbReference type="SAM" id="MobiDB-lite"/>
    </source>
</evidence>
<feature type="compositionally biased region" description="Basic residues" evidence="6">
    <location>
        <begin position="60"/>
        <end position="71"/>
    </location>
</feature>
<dbReference type="GO" id="GO:0019843">
    <property type="term" value="F:rRNA binding"/>
    <property type="evidence" value="ECO:0007669"/>
    <property type="project" value="UniProtKB-UniRule"/>
</dbReference>
<evidence type="ECO:0000313" key="7">
    <source>
        <dbReference type="EMBL" id="AXV09149.1"/>
    </source>
</evidence>
<dbReference type="InterPro" id="IPR023574">
    <property type="entry name" value="Ribosomal_uL4_dom_sf"/>
</dbReference>
<keyword evidence="3 5" id="KW-0687">Ribonucleoprotein</keyword>
<keyword evidence="5" id="KW-0694">RNA-binding</keyword>
<proteinExistence type="inferred from homology"/>
<keyword evidence="2 5" id="KW-0689">Ribosomal protein</keyword>
<dbReference type="PANTHER" id="PTHR10746">
    <property type="entry name" value="50S RIBOSOMAL PROTEIN L4"/>
    <property type="match status" value="1"/>
</dbReference>
<reference evidence="7 8" key="1">
    <citation type="submission" date="2018-09" db="EMBL/GenBank/DDBJ databases">
        <title>Complete genome sequence of Euzebya sp. DY32-46 isolated from seawater of Pacific Ocean.</title>
        <authorList>
            <person name="Xu L."/>
            <person name="Wu Y.-H."/>
            <person name="Xu X.-W."/>
        </authorList>
    </citation>
    <scope>NUCLEOTIDE SEQUENCE [LARGE SCALE GENOMIC DNA]</scope>
    <source>
        <strain evidence="7 8">DY32-46</strain>
    </source>
</reference>
<gene>
    <name evidence="5" type="primary">rplD</name>
    <name evidence="7" type="ORF">DVS28_a4484</name>
</gene>
<evidence type="ECO:0000313" key="8">
    <source>
        <dbReference type="Proteomes" id="UP000264006"/>
    </source>
</evidence>
<dbReference type="PANTHER" id="PTHR10746:SF6">
    <property type="entry name" value="LARGE RIBOSOMAL SUBUNIT PROTEIN UL4M"/>
    <property type="match status" value="1"/>
</dbReference>
<feature type="region of interest" description="Disordered" evidence="6">
    <location>
        <begin position="47"/>
        <end position="96"/>
    </location>
</feature>
<dbReference type="InterPro" id="IPR013005">
    <property type="entry name" value="Ribosomal_uL4-like"/>
</dbReference>
<protein>
    <recommendedName>
        <fullName evidence="4 5">Large ribosomal subunit protein uL4</fullName>
    </recommendedName>
</protein>
<organism evidence="7 8">
    <name type="scientific">Euzebya pacifica</name>
    <dbReference type="NCBI Taxonomy" id="1608957"/>
    <lineage>
        <taxon>Bacteria</taxon>
        <taxon>Bacillati</taxon>
        <taxon>Actinomycetota</taxon>
        <taxon>Nitriliruptoria</taxon>
        <taxon>Euzebyales</taxon>
    </lineage>
</organism>
<comment type="subunit">
    <text evidence="5">Part of the 50S ribosomal subunit.</text>
</comment>
<dbReference type="OrthoDB" id="9803201at2"/>
<dbReference type="Gene3D" id="3.40.1370.10">
    <property type="match status" value="1"/>
</dbReference>
<comment type="similarity">
    <text evidence="1 5">Belongs to the universal ribosomal protein uL4 family.</text>
</comment>
<dbReference type="KEGG" id="euz:DVS28_a4484"/>
<comment type="function">
    <text evidence="5">Forms part of the polypeptide exit tunnel.</text>
</comment>
<dbReference type="RefSeq" id="WP_114593375.1">
    <property type="nucleotide sequence ID" value="NZ_CAXIBR010000021.1"/>
</dbReference>
<accession>A0A346Y3V2</accession>
<keyword evidence="8" id="KW-1185">Reference proteome</keyword>
<evidence type="ECO:0000256" key="2">
    <source>
        <dbReference type="ARBA" id="ARBA00022980"/>
    </source>
</evidence>
<dbReference type="GO" id="GO:0003735">
    <property type="term" value="F:structural constituent of ribosome"/>
    <property type="evidence" value="ECO:0007669"/>
    <property type="project" value="InterPro"/>
</dbReference>
<dbReference type="GO" id="GO:0005840">
    <property type="term" value="C:ribosome"/>
    <property type="evidence" value="ECO:0007669"/>
    <property type="project" value="UniProtKB-KW"/>
</dbReference>
<name>A0A346Y3V2_9ACTN</name>
<dbReference type="EMBL" id="CP031165">
    <property type="protein sequence ID" value="AXV09149.1"/>
    <property type="molecule type" value="Genomic_DNA"/>
</dbReference>
<evidence type="ECO:0000256" key="4">
    <source>
        <dbReference type="ARBA" id="ARBA00035244"/>
    </source>
</evidence>
<dbReference type="InterPro" id="IPR002136">
    <property type="entry name" value="Ribosomal_uL4"/>
</dbReference>
<comment type="function">
    <text evidence="5">One of the primary rRNA binding proteins, this protein initially binds near the 5'-end of the 23S rRNA. It is important during the early stages of 50S assembly. It makes multiple contacts with different domains of the 23S rRNA in the assembled 50S subunit and ribosome.</text>
</comment>